<dbReference type="EMBL" id="JABCQN010000012">
    <property type="protein sequence ID" value="MBF0872084.1"/>
    <property type="molecule type" value="Genomic_DNA"/>
</dbReference>
<name>A0A9Q2IVA5_GLUJA</name>
<dbReference type="GO" id="GO:0050918">
    <property type="term" value="P:positive chemotaxis"/>
    <property type="evidence" value="ECO:0007669"/>
    <property type="project" value="TreeGrafter"/>
</dbReference>
<reference evidence="3" key="1">
    <citation type="submission" date="2020-04" db="EMBL/GenBank/DDBJ databases">
        <authorList>
            <person name="Sombolestani A."/>
        </authorList>
    </citation>
    <scope>NUCLEOTIDE SEQUENCE</scope>
    <source>
        <strain evidence="3">R71697</strain>
    </source>
</reference>
<dbReference type="RefSeq" id="WP_061928686.1">
    <property type="nucleotide sequence ID" value="NZ_JABCQN010000012.1"/>
</dbReference>
<dbReference type="GO" id="GO:0003774">
    <property type="term" value="F:cytoskeletal motor activity"/>
    <property type="evidence" value="ECO:0007669"/>
    <property type="project" value="InterPro"/>
</dbReference>
<dbReference type="SUPFAM" id="SSF101801">
    <property type="entry name" value="Surface presentation of antigens (SPOA)"/>
    <property type="match status" value="1"/>
</dbReference>
<reference evidence="3" key="2">
    <citation type="submission" date="2020-11" db="EMBL/GenBank/DDBJ databases">
        <title>Description of novel Gluconobacter species.</title>
        <authorList>
            <person name="Cleenwerck I."/>
            <person name="Cnockaert M."/>
            <person name="Borremans W."/>
            <person name="Wieme A.D."/>
            <person name="De Vuyst L."/>
            <person name="Vandamme P."/>
        </authorList>
    </citation>
    <scope>NUCLEOTIDE SEQUENCE</scope>
    <source>
        <strain evidence="3">R71697</strain>
    </source>
</reference>
<sequence length="358" mass="39026">MSRKDTVRPYRAPTLAYSPAVSEFFGRYPLKIPVEPDIWSVAFLPPFSPGEDWLCLQLKIGAQEGQCLLPRGLLRMILRLAEPQPRAPLNSDIAILLVEMVFNEALMDLETRLGCTLSILRFDSCARPVEFEEAVSGQSPLRVGFRVSFGAQEVFDGLLHLAQETFSALRPHFPALIRTFEAPPVAVSLRVGGMSLSVAEVRALRPGCGIVIGPTARRSVALVAGEALATLAVHDGYRIVIQGGWQDIAQFSLPEWIGHMTDGSAAPPLFSSPEAEQFPETEVPEVQFDTVQVPLSFEIGRRVFTLGELQEIGEGHVIEIGSLSDQKVSVLAHGRRIGEGELVEVGAALAVRLTRINA</sequence>
<dbReference type="Proteomes" id="UP000661006">
    <property type="component" value="Unassembled WGS sequence"/>
</dbReference>
<gene>
    <name evidence="3" type="ORF">HKD32_14770</name>
</gene>
<dbReference type="GO" id="GO:0071978">
    <property type="term" value="P:bacterial-type flagellum-dependent swarming motility"/>
    <property type="evidence" value="ECO:0007669"/>
    <property type="project" value="TreeGrafter"/>
</dbReference>
<dbReference type="GeneID" id="81475955"/>
<feature type="domain" description="Flagellar motor switch protein FliN-like C-terminal" evidence="2">
    <location>
        <begin position="289"/>
        <end position="356"/>
    </location>
</feature>
<dbReference type="PANTHER" id="PTHR30034:SF6">
    <property type="entry name" value="YOP PROTEINS TRANSLOCATION PROTEIN Q"/>
    <property type="match status" value="1"/>
</dbReference>
<dbReference type="InterPro" id="IPR001172">
    <property type="entry name" value="FliN_T3SS_HrcQb"/>
</dbReference>
<dbReference type="GO" id="GO:0009425">
    <property type="term" value="C:bacterial-type flagellum basal body"/>
    <property type="evidence" value="ECO:0007669"/>
    <property type="project" value="InterPro"/>
</dbReference>
<evidence type="ECO:0000256" key="1">
    <source>
        <dbReference type="ARBA" id="ARBA00009226"/>
    </source>
</evidence>
<comment type="similarity">
    <text evidence="1">Belongs to the FliN/MopA/SpaO family.</text>
</comment>
<dbReference type="Pfam" id="PF01052">
    <property type="entry name" value="FliMN_C"/>
    <property type="match status" value="1"/>
</dbReference>
<evidence type="ECO:0000259" key="2">
    <source>
        <dbReference type="Pfam" id="PF01052"/>
    </source>
</evidence>
<comment type="caution">
    <text evidence="3">The sequence shown here is derived from an EMBL/GenBank/DDBJ whole genome shotgun (WGS) entry which is preliminary data.</text>
</comment>
<evidence type="ECO:0000313" key="4">
    <source>
        <dbReference type="Proteomes" id="UP000661006"/>
    </source>
</evidence>
<dbReference type="Gene3D" id="2.30.330.10">
    <property type="entry name" value="SpoA-like"/>
    <property type="match status" value="1"/>
</dbReference>
<dbReference type="PRINTS" id="PR00956">
    <property type="entry name" value="FLGMOTORFLIN"/>
</dbReference>
<proteinExistence type="inferred from homology"/>
<dbReference type="AlphaFoldDB" id="A0A9Q2IVA5"/>
<organism evidence="3 4">
    <name type="scientific">Gluconobacter japonicus</name>
    <dbReference type="NCBI Taxonomy" id="376620"/>
    <lineage>
        <taxon>Bacteria</taxon>
        <taxon>Pseudomonadati</taxon>
        <taxon>Pseudomonadota</taxon>
        <taxon>Alphaproteobacteria</taxon>
        <taxon>Acetobacterales</taxon>
        <taxon>Acetobacteraceae</taxon>
        <taxon>Gluconobacter</taxon>
    </lineage>
</organism>
<dbReference type="InterPro" id="IPR001543">
    <property type="entry name" value="FliN-like_C"/>
</dbReference>
<protein>
    <recommendedName>
        <fullName evidence="2">Flagellar motor switch protein FliN-like C-terminal domain-containing protein</fullName>
    </recommendedName>
</protein>
<dbReference type="PANTHER" id="PTHR30034">
    <property type="entry name" value="FLAGELLAR MOTOR SWITCH PROTEIN FLIM"/>
    <property type="match status" value="1"/>
</dbReference>
<dbReference type="InterPro" id="IPR036429">
    <property type="entry name" value="SpoA-like_sf"/>
</dbReference>
<evidence type="ECO:0000313" key="3">
    <source>
        <dbReference type="EMBL" id="MBF0872084.1"/>
    </source>
</evidence>
<accession>A0A9Q2IVA5</accession>